<sequence length="566" mass="60651">MTEIESAVRVVRGEMQPWSDQNQPGRPPAGGAVVCRLLSDLLPRARRTLVVGPHGQDVLDLVADRSDQVTVLLRSVSDATDLATSPAGEMSFLDGRFEVVAGALDGLAGATLEPYDVIVAVDGLDRVLGADSPDLSWPERLAQLLKHATVDAALVLGLENGFSLTSLLDRRGLDERHGDNEWWPLRDDPERPASVAAFAEAVERAGVSGTTAYANFSEAGIAHTLIETTAAAEARPGSLLCRLGVRGLAAAAASLPLLAPIGELAEAAALAGQLDAVPESWLLMRGKPTRAAYAEGAAKGVTVAVDRADAGWIVDSAGAAADVPGGLRVRVGTRTLPDAPTAEDVLFRLAAAGDVPGVRAFAAEVGAWARTQSGSGVFCFDDLGYDGTGFTPGFYGWAVVEPVSPGELLAAAWQRWRDRLVSGRRRHPWPPWMTGDELVATLLRMSGDEAEPSTVERGRKIAAAVSAATDPVVDESTVDLRSALEDAAAARHELAELRGHVFGLERTLGFRDKQLKVREKRIREMRASVQRYEAIRNHRLFKYVRYAAKIRHPKQFARAVMRRLRG</sequence>
<evidence type="ECO:0000313" key="1">
    <source>
        <dbReference type="EMBL" id="MFC4131420.1"/>
    </source>
</evidence>
<gene>
    <name evidence="1" type="ORF">ACFOZ4_12475</name>
</gene>
<accession>A0ABV8LM62</accession>
<proteinExistence type="predicted"/>
<name>A0ABV8LM62_9ACTN</name>
<dbReference type="Proteomes" id="UP001595816">
    <property type="component" value="Unassembled WGS sequence"/>
</dbReference>
<dbReference type="EMBL" id="JBHSAY010000006">
    <property type="protein sequence ID" value="MFC4131420.1"/>
    <property type="molecule type" value="Genomic_DNA"/>
</dbReference>
<dbReference type="RefSeq" id="WP_253754936.1">
    <property type="nucleotide sequence ID" value="NZ_JAMZDZ010000001.1"/>
</dbReference>
<protein>
    <submittedName>
        <fullName evidence="1">Uncharacterized protein</fullName>
    </submittedName>
</protein>
<keyword evidence="2" id="KW-1185">Reference proteome</keyword>
<evidence type="ECO:0000313" key="2">
    <source>
        <dbReference type="Proteomes" id="UP001595816"/>
    </source>
</evidence>
<organism evidence="1 2">
    <name type="scientific">Hamadaea flava</name>
    <dbReference type="NCBI Taxonomy" id="1742688"/>
    <lineage>
        <taxon>Bacteria</taxon>
        <taxon>Bacillati</taxon>
        <taxon>Actinomycetota</taxon>
        <taxon>Actinomycetes</taxon>
        <taxon>Micromonosporales</taxon>
        <taxon>Micromonosporaceae</taxon>
        <taxon>Hamadaea</taxon>
    </lineage>
</organism>
<comment type="caution">
    <text evidence="1">The sequence shown here is derived from an EMBL/GenBank/DDBJ whole genome shotgun (WGS) entry which is preliminary data.</text>
</comment>
<reference evidence="2" key="1">
    <citation type="journal article" date="2019" name="Int. J. Syst. Evol. Microbiol.">
        <title>The Global Catalogue of Microorganisms (GCM) 10K type strain sequencing project: providing services to taxonomists for standard genome sequencing and annotation.</title>
        <authorList>
            <consortium name="The Broad Institute Genomics Platform"/>
            <consortium name="The Broad Institute Genome Sequencing Center for Infectious Disease"/>
            <person name="Wu L."/>
            <person name="Ma J."/>
        </authorList>
    </citation>
    <scope>NUCLEOTIDE SEQUENCE [LARGE SCALE GENOMIC DNA]</scope>
    <source>
        <strain evidence="2">CGMCC 4.7289</strain>
    </source>
</reference>